<evidence type="ECO:0000256" key="1">
    <source>
        <dbReference type="ARBA" id="ARBA00023054"/>
    </source>
</evidence>
<dbReference type="SMART" id="SM00233">
    <property type="entry name" value="PH"/>
    <property type="match status" value="1"/>
</dbReference>
<organism evidence="4 5">
    <name type="scientific">Coptotermes formosanus</name>
    <name type="common">Formosan subterranean termite</name>
    <dbReference type="NCBI Taxonomy" id="36987"/>
    <lineage>
        <taxon>Eukaryota</taxon>
        <taxon>Metazoa</taxon>
        <taxon>Ecdysozoa</taxon>
        <taxon>Arthropoda</taxon>
        <taxon>Hexapoda</taxon>
        <taxon>Insecta</taxon>
        <taxon>Pterygota</taxon>
        <taxon>Neoptera</taxon>
        <taxon>Polyneoptera</taxon>
        <taxon>Dictyoptera</taxon>
        <taxon>Blattodea</taxon>
        <taxon>Blattoidea</taxon>
        <taxon>Termitoidae</taxon>
        <taxon>Rhinotermitidae</taxon>
        <taxon>Coptotermes</taxon>
    </lineage>
</organism>
<dbReference type="AlphaFoldDB" id="A0A6L2P9L6"/>
<dbReference type="EMBL" id="BLKM01000109">
    <property type="protein sequence ID" value="GFG29014.1"/>
    <property type="molecule type" value="Genomic_DNA"/>
</dbReference>
<dbReference type="InterPro" id="IPR001849">
    <property type="entry name" value="PH_domain"/>
</dbReference>
<proteinExistence type="predicted"/>
<feature type="region of interest" description="Disordered" evidence="2">
    <location>
        <begin position="395"/>
        <end position="489"/>
    </location>
</feature>
<dbReference type="Pfam" id="PF08174">
    <property type="entry name" value="Anillin"/>
    <property type="match status" value="1"/>
</dbReference>
<dbReference type="CDD" id="cd01263">
    <property type="entry name" value="PH_anillin"/>
    <property type="match status" value="1"/>
</dbReference>
<dbReference type="GO" id="GO:0000915">
    <property type="term" value="P:actomyosin contractile ring assembly"/>
    <property type="evidence" value="ECO:0007669"/>
    <property type="project" value="TreeGrafter"/>
</dbReference>
<dbReference type="OrthoDB" id="5915976at2759"/>
<gene>
    <name evidence="4" type="ORF">Cfor_10557</name>
</gene>
<dbReference type="InterPro" id="IPR012966">
    <property type="entry name" value="AHD"/>
</dbReference>
<dbReference type="PANTHER" id="PTHR21538:SF23">
    <property type="entry name" value="ANILLIN"/>
    <property type="match status" value="1"/>
</dbReference>
<feature type="compositionally biased region" description="Polar residues" evidence="2">
    <location>
        <begin position="395"/>
        <end position="412"/>
    </location>
</feature>
<dbReference type="InterPro" id="IPR051364">
    <property type="entry name" value="Cytokinesis/Rho-signaling"/>
</dbReference>
<feature type="compositionally biased region" description="Polar residues" evidence="2">
    <location>
        <begin position="294"/>
        <end position="310"/>
    </location>
</feature>
<keyword evidence="1" id="KW-0175">Coiled coil</keyword>
<dbReference type="FunCoup" id="A0A6L2P9L6">
    <property type="interactions" value="40"/>
</dbReference>
<accession>A0A6L2P9L6</accession>
<dbReference type="InterPro" id="IPR037840">
    <property type="entry name" value="PH_Anillin"/>
</dbReference>
<protein>
    <recommendedName>
        <fullName evidence="3">PH domain-containing protein</fullName>
    </recommendedName>
</protein>
<feature type="compositionally biased region" description="Acidic residues" evidence="2">
    <location>
        <begin position="524"/>
        <end position="536"/>
    </location>
</feature>
<dbReference type="Proteomes" id="UP000502823">
    <property type="component" value="Unassembled WGS sequence"/>
</dbReference>
<feature type="region of interest" description="Disordered" evidence="2">
    <location>
        <begin position="603"/>
        <end position="666"/>
    </location>
</feature>
<dbReference type="FunFam" id="2.30.29.30:FF:000111">
    <property type="entry name" value="anillin isoform X1"/>
    <property type="match status" value="1"/>
</dbReference>
<dbReference type="InterPro" id="IPR011993">
    <property type="entry name" value="PH-like_dom_sf"/>
</dbReference>
<evidence type="ECO:0000313" key="4">
    <source>
        <dbReference type="EMBL" id="GFG29014.1"/>
    </source>
</evidence>
<dbReference type="GO" id="GO:0031106">
    <property type="term" value="P:septin ring organization"/>
    <property type="evidence" value="ECO:0007669"/>
    <property type="project" value="TreeGrafter"/>
</dbReference>
<feature type="domain" description="PH" evidence="3">
    <location>
        <begin position="999"/>
        <end position="1123"/>
    </location>
</feature>
<sequence length="1135" mass="123893">MTELGLTGLCGIQINTVLISRLYCGSQSPNTGSPVHDHSSGAENSKILSKLNHDQRSSTVTQEVPKIKKFMLDDSIVATLEAQGFSRTQSKSRLVYDYSKHSSQGNGNGDVLPVKTCSIAAPSSSSKHEDKLVTVQSDISVTPDDAVKLLPIQSPQTPVMGMKSLHSSSSSKLSCSPDKRSALLKSTGSPRIPNMPQMGLRVGSPHRGDSSPKTGSVLHKAALFESSPTKKTGKDPAELPMSERRAMFERKDGQALIPKAAFSMPVPAKYLADRNDGQRNMSNKVVSPVKGNRTVGSTGTQLQGSVTADNNPKKISPSGKGSGCTGKQADRSNVTAVAPSSAVSADGLPARSSKALAQMFEHGGAITADKASIKSMQSERQKEIEMLLNRWNKNKQCASSGDRSVTVDTASNRPAVPDTHLEHESSGPPIPPPLPTLTNLLPTQRNESASHISPPKTSQDSHMSPLKQSPLECSNIRNSSSPDKRHKAGNLRQQYAELTDMKRIKVSPPKPGCLYPCLSDIEATTETESEVPDESISDMNSSSENSENMGNSSFGHEILKAAGIHRPANVIKQGQASFSGSSDDESAVLEDIDDFLDEALGADSDLEASPSPAKKTKDNHRSPQRGCNDKAKKQLYSTPSTSQSHSFKYSKGPSVHEAEPDSVLKEDQHIPTFVVEGNEQVPLMHTVSFYRRQQNMTVKGTPVRQIVRQPELETENVLDKVQVEPDEGAVRNKIAELVDEVSKQQTVISQASQALNLCCSTVEFSGSAEQVEGERLLLVATHRRQAALHEIQRLKVEGSVRPAGYSSELTEQGSLIITNITLPLKKDYLRTMAAGEQCHHFVCMVHTQEQVVASPVVAATSENLRQGGGAALVFPGSLRLDGLYSDFKVTLEIYSLQTNREVLPHDIKYHISGRKDGSGNKLRLTPKKLLKQESRLLMPSIHSPAGPSAVRSPSFQMSGYVVFSLRELRRSQFTLNKVAYSSPLEGNIHLQLSSELQLDVRERGFLTMFEDVSGFGAWHRRWCLLEGATLSYWKYPDDEKKKVPIGQIDLNMCTTDTVGLVSRDICARPHTFLLETTRPSQPEDENSLVLVRHGTHTTTRHLLSADTREDRLLWCMQLNKALAMLRAWGRKGSNR</sequence>
<dbReference type="Gene3D" id="2.30.29.30">
    <property type="entry name" value="Pleckstrin-homology domain (PH domain)/Phosphotyrosine-binding domain (PTB)"/>
    <property type="match status" value="1"/>
</dbReference>
<feature type="compositionally biased region" description="Low complexity" evidence="2">
    <location>
        <begin position="163"/>
        <end position="176"/>
    </location>
</feature>
<feature type="compositionally biased region" description="Basic and acidic residues" evidence="2">
    <location>
        <begin position="615"/>
        <end position="632"/>
    </location>
</feature>
<feature type="region of interest" description="Disordered" evidence="2">
    <location>
        <begin position="524"/>
        <end position="553"/>
    </location>
</feature>
<feature type="compositionally biased region" description="Polar residues" evidence="2">
    <location>
        <begin position="444"/>
        <end position="462"/>
    </location>
</feature>
<feature type="compositionally biased region" description="Polar residues" evidence="2">
    <location>
        <begin position="471"/>
        <end position="481"/>
    </location>
</feature>
<feature type="compositionally biased region" description="Polar residues" evidence="2">
    <location>
        <begin position="635"/>
        <end position="647"/>
    </location>
</feature>
<dbReference type="GO" id="GO:0005826">
    <property type="term" value="C:actomyosin contractile ring"/>
    <property type="evidence" value="ECO:0007669"/>
    <property type="project" value="TreeGrafter"/>
</dbReference>
<feature type="region of interest" description="Disordered" evidence="2">
    <location>
        <begin position="278"/>
        <end position="333"/>
    </location>
</feature>
<reference evidence="5" key="1">
    <citation type="submission" date="2020-01" db="EMBL/GenBank/DDBJ databases">
        <title>Draft genome sequence of the Termite Coptotermes fromosanus.</title>
        <authorList>
            <person name="Itakura S."/>
            <person name="Yosikawa Y."/>
            <person name="Umezawa K."/>
        </authorList>
    </citation>
    <scope>NUCLEOTIDE SEQUENCE [LARGE SCALE GENOMIC DNA]</scope>
</reference>
<feature type="compositionally biased region" description="Basic and acidic residues" evidence="2">
    <location>
        <begin position="654"/>
        <end position="666"/>
    </location>
</feature>
<dbReference type="InParanoid" id="A0A6L2P9L6"/>
<name>A0A6L2P9L6_COPFO</name>
<evidence type="ECO:0000259" key="3">
    <source>
        <dbReference type="PROSITE" id="PS50003"/>
    </source>
</evidence>
<dbReference type="PROSITE" id="PS50003">
    <property type="entry name" value="PH_DOMAIN"/>
    <property type="match status" value="1"/>
</dbReference>
<dbReference type="GO" id="GO:0000281">
    <property type="term" value="P:mitotic cytokinesis"/>
    <property type="evidence" value="ECO:0007669"/>
    <property type="project" value="TreeGrafter"/>
</dbReference>
<dbReference type="PANTHER" id="PTHR21538">
    <property type="entry name" value="ANILLIN/RHOTEKIN RTKN"/>
    <property type="match status" value="1"/>
</dbReference>
<evidence type="ECO:0000256" key="2">
    <source>
        <dbReference type="SAM" id="MobiDB-lite"/>
    </source>
</evidence>
<comment type="caution">
    <text evidence="4">The sequence shown here is derived from an EMBL/GenBank/DDBJ whole genome shotgun (WGS) entry which is preliminary data.</text>
</comment>
<keyword evidence="5" id="KW-1185">Reference proteome</keyword>
<dbReference type="Pfam" id="PF00169">
    <property type="entry name" value="PH"/>
    <property type="match status" value="1"/>
</dbReference>
<feature type="compositionally biased region" description="Low complexity" evidence="2">
    <location>
        <begin position="537"/>
        <end position="553"/>
    </location>
</feature>
<evidence type="ECO:0000313" key="5">
    <source>
        <dbReference type="Proteomes" id="UP000502823"/>
    </source>
</evidence>
<feature type="region of interest" description="Disordered" evidence="2">
    <location>
        <begin position="158"/>
        <end position="197"/>
    </location>
</feature>
<dbReference type="SUPFAM" id="SSF50729">
    <property type="entry name" value="PH domain-like"/>
    <property type="match status" value="1"/>
</dbReference>